<reference evidence="1" key="2">
    <citation type="submission" date="2025-03" db="EMBL/GenBank/DDBJ databases">
        <authorList>
            <consortium name="ELIXIR-Norway"/>
            <consortium name="Elixir Norway"/>
        </authorList>
    </citation>
    <scope>NUCLEOTIDE SEQUENCE</scope>
</reference>
<sequence>MRWTPLSPKLRTVGARSLGRLSTLSLRPTTPATSLAWQPGICPGLGREGKRAAEREGESPVNVHRGDSAAPRSRPLRERPKPPFPSRFRCHSPETLALTTRARGGSGAECLGRWEAVGSCWPSLEAE</sequence>
<proteinExistence type="predicted"/>
<evidence type="ECO:0000313" key="1">
    <source>
        <dbReference type="EMBL" id="CAN0444440.1"/>
    </source>
</evidence>
<accession>A0AC59ZK18</accession>
<organism evidence="1 2">
    <name type="scientific">Rangifer tarandus platyrhynchus</name>
    <name type="common">Svalbard reindeer</name>
    <dbReference type="NCBI Taxonomy" id="3082113"/>
    <lineage>
        <taxon>Eukaryota</taxon>
        <taxon>Metazoa</taxon>
        <taxon>Chordata</taxon>
        <taxon>Craniata</taxon>
        <taxon>Vertebrata</taxon>
        <taxon>Euteleostomi</taxon>
        <taxon>Mammalia</taxon>
        <taxon>Eutheria</taxon>
        <taxon>Laurasiatheria</taxon>
        <taxon>Artiodactyla</taxon>
        <taxon>Ruminantia</taxon>
        <taxon>Pecora</taxon>
        <taxon>Cervidae</taxon>
        <taxon>Odocoileinae</taxon>
        <taxon>Rangifer</taxon>
    </lineage>
</organism>
<gene>
    <name evidence="1" type="ORF">MRATA1EN22A_LOCUS19298</name>
</gene>
<feature type="non-terminal residue" evidence="1">
    <location>
        <position position="127"/>
    </location>
</feature>
<evidence type="ECO:0000313" key="2">
    <source>
        <dbReference type="Proteomes" id="UP001162501"/>
    </source>
</evidence>
<dbReference type="Proteomes" id="UP001162501">
    <property type="component" value="Chromosome 3"/>
</dbReference>
<name>A0AC59ZK18_RANTA</name>
<reference evidence="1" key="1">
    <citation type="submission" date="2023-05" db="EMBL/GenBank/DDBJ databases">
        <authorList>
            <consortium name="ELIXIR-Norway"/>
        </authorList>
    </citation>
    <scope>NUCLEOTIDE SEQUENCE</scope>
</reference>
<protein>
    <submittedName>
        <fullName evidence="1">Uncharacterized protein</fullName>
    </submittedName>
</protein>
<dbReference type="EMBL" id="OX596087">
    <property type="protein sequence ID" value="CAN0444440.1"/>
    <property type="molecule type" value="Genomic_DNA"/>
</dbReference>